<proteinExistence type="predicted"/>
<name>A0AAV2YGI1_9STRA</name>
<protein>
    <submittedName>
        <fullName evidence="1">Uncharacterized protein</fullName>
    </submittedName>
</protein>
<keyword evidence="2" id="KW-1185">Reference proteome</keyword>
<accession>A0AAV2YGI1</accession>
<dbReference type="Proteomes" id="UP001146120">
    <property type="component" value="Unassembled WGS sequence"/>
</dbReference>
<reference evidence="1" key="2">
    <citation type="journal article" date="2023" name="Microbiol Resour">
        <title>Decontamination and Annotation of the Draft Genome Sequence of the Oomycete Lagenidium giganteum ARSEF 373.</title>
        <authorList>
            <person name="Morgan W.R."/>
            <person name="Tartar A."/>
        </authorList>
    </citation>
    <scope>NUCLEOTIDE SEQUENCE</scope>
    <source>
        <strain evidence="1">ARSEF 373</strain>
    </source>
</reference>
<gene>
    <name evidence="1" type="ORF">N0F65_012762</name>
</gene>
<evidence type="ECO:0000313" key="2">
    <source>
        <dbReference type="Proteomes" id="UP001146120"/>
    </source>
</evidence>
<dbReference type="EMBL" id="DAKRPA010000435">
    <property type="protein sequence ID" value="DAZ92532.1"/>
    <property type="molecule type" value="Genomic_DNA"/>
</dbReference>
<evidence type="ECO:0000313" key="1">
    <source>
        <dbReference type="EMBL" id="DAZ92532.1"/>
    </source>
</evidence>
<organism evidence="1 2">
    <name type="scientific">Lagenidium giganteum</name>
    <dbReference type="NCBI Taxonomy" id="4803"/>
    <lineage>
        <taxon>Eukaryota</taxon>
        <taxon>Sar</taxon>
        <taxon>Stramenopiles</taxon>
        <taxon>Oomycota</taxon>
        <taxon>Peronosporomycetes</taxon>
        <taxon>Pythiales</taxon>
        <taxon>Pythiaceae</taxon>
    </lineage>
</organism>
<reference evidence="1" key="1">
    <citation type="submission" date="2022-11" db="EMBL/GenBank/DDBJ databases">
        <authorList>
            <person name="Morgan W.R."/>
            <person name="Tartar A."/>
        </authorList>
    </citation>
    <scope>NUCLEOTIDE SEQUENCE</scope>
    <source>
        <strain evidence="1">ARSEF 373</strain>
    </source>
</reference>
<comment type="caution">
    <text evidence="1">The sequence shown here is derived from an EMBL/GenBank/DDBJ whole genome shotgun (WGS) entry which is preliminary data.</text>
</comment>
<dbReference type="AlphaFoldDB" id="A0AAV2YGI1"/>
<sequence>MIVKDKAGEMIPRCRHRACKVCSILRADEEVRGKQQNGTAHNARMATKDYLCIQTRQQGNSCFDVWHDDWHAGQSLPASNARKIQRRRAIFVGDASTNEASGSAIRFVVTFEE</sequence>